<dbReference type="AlphaFoldDB" id="A0A5A7SBP1"/>
<accession>A0A5A7SBP1</accession>
<protein>
    <submittedName>
        <fullName evidence="3">ROK family protein</fullName>
    </submittedName>
</protein>
<evidence type="ECO:0000256" key="2">
    <source>
        <dbReference type="SAM" id="MobiDB-lite"/>
    </source>
</evidence>
<dbReference type="SUPFAM" id="SSF53067">
    <property type="entry name" value="Actin-like ATPase domain"/>
    <property type="match status" value="1"/>
</dbReference>
<dbReference type="Gene3D" id="3.30.420.40">
    <property type="match status" value="2"/>
</dbReference>
<dbReference type="PANTHER" id="PTHR18964">
    <property type="entry name" value="ROK (REPRESSOR, ORF, KINASE) FAMILY"/>
    <property type="match status" value="1"/>
</dbReference>
<feature type="region of interest" description="Disordered" evidence="2">
    <location>
        <begin position="1"/>
        <end position="32"/>
    </location>
</feature>
<proteinExistence type="inferred from homology"/>
<dbReference type="OrthoDB" id="9810372at2"/>
<dbReference type="InterPro" id="IPR043129">
    <property type="entry name" value="ATPase_NBD"/>
</dbReference>
<evidence type="ECO:0000313" key="4">
    <source>
        <dbReference type="Proteomes" id="UP000322244"/>
    </source>
</evidence>
<evidence type="ECO:0000256" key="1">
    <source>
        <dbReference type="ARBA" id="ARBA00006479"/>
    </source>
</evidence>
<organism evidence="3 4">
    <name type="scientific">Antrihabitans cavernicola</name>
    <dbReference type="NCBI Taxonomy" id="2495913"/>
    <lineage>
        <taxon>Bacteria</taxon>
        <taxon>Bacillati</taxon>
        <taxon>Actinomycetota</taxon>
        <taxon>Actinomycetes</taxon>
        <taxon>Mycobacteriales</taxon>
        <taxon>Nocardiaceae</taxon>
        <taxon>Antrihabitans</taxon>
    </lineage>
</organism>
<dbReference type="Pfam" id="PF00480">
    <property type="entry name" value="ROK"/>
    <property type="match status" value="1"/>
</dbReference>
<keyword evidence="4" id="KW-1185">Reference proteome</keyword>
<dbReference type="EMBL" id="VLNY01000006">
    <property type="protein sequence ID" value="KAA0022257.1"/>
    <property type="molecule type" value="Genomic_DNA"/>
</dbReference>
<evidence type="ECO:0000313" key="3">
    <source>
        <dbReference type="EMBL" id="KAA0022257.1"/>
    </source>
</evidence>
<gene>
    <name evidence="3" type="ORF">FOY51_14845</name>
</gene>
<sequence length="328" mass="33627">MRTTLGRPRPRPGSPAQPQPIRHSRRVTNPAGPVLGIDVGGTTVKGEVTAVDGTVLAQSTVATPRGDAAIEAIAELGADLIARSPVERAAVLLPGIVDADRGVAVFSANIGWRDRPVRDLLEARWGIPVVIDHDVATAGWAEWRFGAGRGHDDVCVLIVGTGISGSLAVGGRQVRGGRGQPGEYGHIPVRPDGIACACGNVGCMETVASAAAITREYTRRSGREIDGSAAVFAALETDPVAREVWSDAVEAMADGMIGVIHAVSPELLVLAGGLAGAGSAVTEPLRRALDARLTVVPAPDVVVGKFGARAGLVAAGLLARLGERSDTA</sequence>
<dbReference type="Proteomes" id="UP000322244">
    <property type="component" value="Unassembled WGS sequence"/>
</dbReference>
<dbReference type="PANTHER" id="PTHR18964:SF149">
    <property type="entry name" value="BIFUNCTIONAL UDP-N-ACETYLGLUCOSAMINE 2-EPIMERASE_N-ACETYLMANNOSAMINE KINASE"/>
    <property type="match status" value="1"/>
</dbReference>
<comment type="caution">
    <text evidence="3">The sequence shown here is derived from an EMBL/GenBank/DDBJ whole genome shotgun (WGS) entry which is preliminary data.</text>
</comment>
<dbReference type="InterPro" id="IPR000600">
    <property type="entry name" value="ROK"/>
</dbReference>
<name>A0A5A7SBP1_9NOCA</name>
<reference evidence="3 4" key="1">
    <citation type="submission" date="2019-07" db="EMBL/GenBank/DDBJ databases">
        <title>Rhodococcus cavernicolus sp. nov., isolated from a cave.</title>
        <authorList>
            <person name="Lee S.D."/>
        </authorList>
    </citation>
    <scope>NUCLEOTIDE SEQUENCE [LARGE SCALE GENOMIC DNA]</scope>
    <source>
        <strain evidence="3 4">C1-24</strain>
    </source>
</reference>
<comment type="similarity">
    <text evidence="1">Belongs to the ROK (NagC/XylR) family.</text>
</comment>